<keyword evidence="3" id="KW-0732">Signal</keyword>
<feature type="region of interest" description="Disordered" evidence="2">
    <location>
        <begin position="27"/>
        <end position="52"/>
    </location>
</feature>
<comment type="similarity">
    <text evidence="1">Belongs to the MG185/MG260 family.</text>
</comment>
<dbReference type="Pfam" id="PF03305">
    <property type="entry name" value="Lipoprotein_X"/>
    <property type="match status" value="1"/>
</dbReference>
<evidence type="ECO:0000259" key="4">
    <source>
        <dbReference type="Pfam" id="PF03202"/>
    </source>
</evidence>
<dbReference type="InterPro" id="IPR004984">
    <property type="entry name" value="Mycoplasma_lipoprotein_cen_dom"/>
</dbReference>
<dbReference type="Proteomes" id="UP000318927">
    <property type="component" value="Chromosome"/>
</dbReference>
<evidence type="ECO:0000256" key="2">
    <source>
        <dbReference type="SAM" id="MobiDB-lite"/>
    </source>
</evidence>
<protein>
    <recommendedName>
        <fullName evidence="8">P80 family lipoprotein</fullName>
    </recommendedName>
</protein>
<evidence type="ECO:0008006" key="8">
    <source>
        <dbReference type="Google" id="ProtNLM"/>
    </source>
</evidence>
<dbReference type="PROSITE" id="PS51257">
    <property type="entry name" value="PROKAR_LIPOPROTEIN"/>
    <property type="match status" value="1"/>
</dbReference>
<feature type="signal peptide" evidence="3">
    <location>
        <begin position="1"/>
        <end position="22"/>
    </location>
</feature>
<dbReference type="EMBL" id="CP042295">
    <property type="protein sequence ID" value="QDY87144.1"/>
    <property type="molecule type" value="Genomic_DNA"/>
</dbReference>
<dbReference type="KEGG" id="mans:FRW55_03205"/>
<evidence type="ECO:0000256" key="3">
    <source>
        <dbReference type="SAM" id="SignalP"/>
    </source>
</evidence>
<dbReference type="AlphaFoldDB" id="A0A5B8K7A0"/>
<feature type="chain" id="PRO_5022665860" description="P80 family lipoprotein" evidence="3">
    <location>
        <begin position="23"/>
        <end position="778"/>
    </location>
</feature>
<accession>A0A5B8K7A0</accession>
<proteinExistence type="inferred from homology"/>
<reference evidence="6 7" key="1">
    <citation type="journal article" date="2019" name="Microbiol. Resour. Announc.">
        <title>Complete Genome Sequences of Three Mycoplasma anserisalpingitis (Mycoplasma sp. 1220) Strains.</title>
        <authorList>
            <person name="Grozner D."/>
            <person name="Forro B."/>
            <person name="Kovacs A.B."/>
            <person name="Marton S."/>
            <person name="Banyai K."/>
            <person name="Kreizinger Z."/>
            <person name="Sulyok K.M."/>
            <person name="Gyuranecz M."/>
        </authorList>
    </citation>
    <scope>NUCLEOTIDE SEQUENCE [LARGE SCALE GENOMIC DNA]</scope>
    <source>
        <strain evidence="6 7">ATCC:BAA-2147</strain>
    </source>
</reference>
<evidence type="ECO:0000256" key="1">
    <source>
        <dbReference type="ARBA" id="ARBA00009031"/>
    </source>
</evidence>
<evidence type="ECO:0000313" key="6">
    <source>
        <dbReference type="EMBL" id="QDY87144.1"/>
    </source>
</evidence>
<dbReference type="InterPro" id="IPR054825">
    <property type="entry name" value="P68-like"/>
</dbReference>
<evidence type="ECO:0000259" key="5">
    <source>
        <dbReference type="Pfam" id="PF03305"/>
    </source>
</evidence>
<sequence>MKNKLILGVSGALTMTSFIALSASCDSSSKTEKPKEDSSTNPSNPNAGGNGSVFDVDYNVNDEFVPIANKNNSAVAGYYDQNSDKIKIGVAWSKGGNRFKILKALIEYYNAHVKSTSDKEIQLDNIGSGYTEGGKKVDNFLSSHDATGSYNLIFNYSPNAAKLAEKGMLLNFRDKEEEFDLKKTYFDKNFTKVSDNVEHIQYPNGFWVVPGFKSINTLSINQPVLAYILKNMVENGATVDKDFEELYNKILKAGSADEKGVEQIWGTTVSNVKDLVKGYVIKTTFLTQYQQMLHFSEIAQKMFTNSSKNNTGLHVMGIDDAAGVFNQSMYSHGLITDMNEDGLHKLGKDKGVTKVLFNNINKNDTTKRAAEEIFNSIKSALEANGLKLYGDGAYASKDQVYHKMAFSIGSSAGYSNNYNNAEKPLFFQASLSAGDIELALTKNNVYKLNTSVSEKHQNKGVKTYISKKNNLIFSYSANVNENEVSGYDYKFASQEDEELFVKNQKLIDANRILLISDDNASKTAELEKVLRALEVNASNQVAYLGKVESIKTKGRFVYFIGFKGESTDDGDLKASEIGTLNLLDSKNKLLQVIEASGEKILSKSELLVMSTPLKWNDSSSRSIVYTQGPSIIGIHGTTEDDKQTKKFVKWLLTSTDKFILDNTNDFSESLKDFFAKEHTAVEYIQYVANYFIPTANFKELPNNQFGTNAALNVSLQMFKNAALNGDVFIFEEPGATLSEKFRSQIISQFKTVQNKIEQGKSNEIDFVNDFVNQLNPEK</sequence>
<feature type="domain" description="Mycoplasma lipoprotein central" evidence="5">
    <location>
        <begin position="257"/>
        <end position="420"/>
    </location>
</feature>
<dbReference type="InterPro" id="IPR004890">
    <property type="entry name" value="Lipoprotein_10_C"/>
</dbReference>
<organism evidence="6 7">
    <name type="scientific">Mycoplasma anserisalpingitidis</name>
    <dbReference type="NCBI Taxonomy" id="519450"/>
    <lineage>
        <taxon>Bacteria</taxon>
        <taxon>Bacillati</taxon>
        <taxon>Mycoplasmatota</taxon>
        <taxon>Mollicutes</taxon>
        <taxon>Mycoplasmataceae</taxon>
        <taxon>Mycoplasma</taxon>
    </lineage>
</organism>
<feature type="domain" description="Mycoplasma lipoprotein C-terminal" evidence="4">
    <location>
        <begin position="625"/>
        <end position="754"/>
    </location>
</feature>
<evidence type="ECO:0000313" key="7">
    <source>
        <dbReference type="Proteomes" id="UP000318927"/>
    </source>
</evidence>
<dbReference type="Pfam" id="PF03202">
    <property type="entry name" value="Lipoprotein_10"/>
    <property type="match status" value="1"/>
</dbReference>
<keyword evidence="7" id="KW-1185">Reference proteome</keyword>
<dbReference type="RefSeq" id="WP_146368700.1">
    <property type="nucleotide sequence ID" value="NZ_CP042295.1"/>
</dbReference>
<feature type="compositionally biased region" description="Basic and acidic residues" evidence="2">
    <location>
        <begin position="29"/>
        <end position="38"/>
    </location>
</feature>
<dbReference type="OrthoDB" id="393769at2"/>
<gene>
    <name evidence="6" type="ORF">FRW55_03205</name>
</gene>
<dbReference type="NCBIfam" id="NF045826">
    <property type="entry name" value="lipo_P68"/>
    <property type="match status" value="1"/>
</dbReference>
<name>A0A5B8K7A0_9MOLU</name>